<dbReference type="InterPro" id="IPR029753">
    <property type="entry name" value="D-isomer_DH_CS"/>
</dbReference>
<keyword evidence="8" id="KW-1185">Reference proteome</keyword>
<name>A0A1T5LYQ7_9MICO</name>
<evidence type="ECO:0000256" key="4">
    <source>
        <dbReference type="RuleBase" id="RU003719"/>
    </source>
</evidence>
<evidence type="ECO:0000259" key="6">
    <source>
        <dbReference type="Pfam" id="PF02826"/>
    </source>
</evidence>
<dbReference type="InterPro" id="IPR006139">
    <property type="entry name" value="D-isomer_2_OHA_DH_cat_dom"/>
</dbReference>
<dbReference type="InterPro" id="IPR050857">
    <property type="entry name" value="D-2-hydroxyacid_DH"/>
</dbReference>
<dbReference type="RefSeq" id="WP_079576420.1">
    <property type="nucleotide sequence ID" value="NZ_FUZQ01000008.1"/>
</dbReference>
<comment type="similarity">
    <text evidence="1 4">Belongs to the D-isomer specific 2-hydroxyacid dehydrogenase family.</text>
</comment>
<dbReference type="InterPro" id="IPR006140">
    <property type="entry name" value="D-isomer_DH_NAD-bd"/>
</dbReference>
<evidence type="ECO:0000259" key="5">
    <source>
        <dbReference type="Pfam" id="PF00389"/>
    </source>
</evidence>
<accession>A0A1T5LYQ7</accession>
<dbReference type="PANTHER" id="PTHR42789:SF1">
    <property type="entry name" value="D-ISOMER SPECIFIC 2-HYDROXYACID DEHYDROGENASE FAMILY PROTEIN (AFU_ORTHOLOGUE AFUA_6G10090)"/>
    <property type="match status" value="1"/>
</dbReference>
<gene>
    <name evidence="7" type="ORF">SAMN04324258_4069</name>
</gene>
<proteinExistence type="inferred from homology"/>
<evidence type="ECO:0000256" key="1">
    <source>
        <dbReference type="ARBA" id="ARBA00005854"/>
    </source>
</evidence>
<keyword evidence="2 4" id="KW-0560">Oxidoreductase</keyword>
<dbReference type="InterPro" id="IPR036291">
    <property type="entry name" value="NAD(P)-bd_dom_sf"/>
</dbReference>
<dbReference type="OrthoDB" id="4324715at2"/>
<dbReference type="Proteomes" id="UP000189777">
    <property type="component" value="Unassembled WGS sequence"/>
</dbReference>
<dbReference type="Pfam" id="PF02826">
    <property type="entry name" value="2-Hacid_dh_C"/>
    <property type="match status" value="1"/>
</dbReference>
<keyword evidence="3" id="KW-0520">NAD</keyword>
<feature type="domain" description="D-isomer specific 2-hydroxyacid dehydrogenase catalytic" evidence="5">
    <location>
        <begin position="46"/>
        <end position="320"/>
    </location>
</feature>
<reference evidence="7 8" key="1">
    <citation type="submission" date="2017-02" db="EMBL/GenBank/DDBJ databases">
        <authorList>
            <person name="Peterson S.W."/>
        </authorList>
    </citation>
    <scope>NUCLEOTIDE SEQUENCE [LARGE SCALE GENOMIC DNA]</scope>
    <source>
        <strain evidence="7 8">DSM 21481</strain>
    </source>
</reference>
<evidence type="ECO:0000313" key="8">
    <source>
        <dbReference type="Proteomes" id="UP000189777"/>
    </source>
</evidence>
<dbReference type="PROSITE" id="PS00670">
    <property type="entry name" value="D_2_HYDROXYACID_DH_2"/>
    <property type="match status" value="1"/>
</dbReference>
<dbReference type="Gene3D" id="3.40.50.720">
    <property type="entry name" value="NAD(P)-binding Rossmann-like Domain"/>
    <property type="match status" value="2"/>
</dbReference>
<evidence type="ECO:0000256" key="3">
    <source>
        <dbReference type="ARBA" id="ARBA00023027"/>
    </source>
</evidence>
<dbReference type="PANTHER" id="PTHR42789">
    <property type="entry name" value="D-ISOMER SPECIFIC 2-HYDROXYACID DEHYDROGENASE FAMILY PROTEIN (AFU_ORTHOLOGUE AFUA_6G10090)"/>
    <property type="match status" value="1"/>
</dbReference>
<dbReference type="GO" id="GO:0016616">
    <property type="term" value="F:oxidoreductase activity, acting on the CH-OH group of donors, NAD or NADP as acceptor"/>
    <property type="evidence" value="ECO:0007669"/>
    <property type="project" value="InterPro"/>
</dbReference>
<evidence type="ECO:0000256" key="2">
    <source>
        <dbReference type="ARBA" id="ARBA00023002"/>
    </source>
</evidence>
<feature type="domain" description="D-isomer specific 2-hydroxyacid dehydrogenase NAD-binding" evidence="6">
    <location>
        <begin position="139"/>
        <end position="290"/>
    </location>
</feature>
<dbReference type="SUPFAM" id="SSF51735">
    <property type="entry name" value="NAD(P)-binding Rossmann-fold domains"/>
    <property type="match status" value="1"/>
</dbReference>
<dbReference type="CDD" id="cd12167">
    <property type="entry name" value="2-Hacid_dh_8"/>
    <property type="match status" value="1"/>
</dbReference>
<dbReference type="Pfam" id="PF00389">
    <property type="entry name" value="2-Hacid_dh"/>
    <property type="match status" value="1"/>
</dbReference>
<dbReference type="EMBL" id="FUZQ01000008">
    <property type="protein sequence ID" value="SKC80729.1"/>
    <property type="molecule type" value="Genomic_DNA"/>
</dbReference>
<dbReference type="STRING" id="526729.SAMN04324258_4069"/>
<dbReference type="SUPFAM" id="SSF52283">
    <property type="entry name" value="Formate/glycerate dehydrogenase catalytic domain-like"/>
    <property type="match status" value="1"/>
</dbReference>
<dbReference type="GO" id="GO:0051287">
    <property type="term" value="F:NAD binding"/>
    <property type="evidence" value="ECO:0007669"/>
    <property type="project" value="InterPro"/>
</dbReference>
<organism evidence="7 8">
    <name type="scientific">Krasilnikoviella flava</name>
    <dbReference type="NCBI Taxonomy" id="526729"/>
    <lineage>
        <taxon>Bacteria</taxon>
        <taxon>Bacillati</taxon>
        <taxon>Actinomycetota</taxon>
        <taxon>Actinomycetes</taxon>
        <taxon>Micrococcales</taxon>
        <taxon>Promicromonosporaceae</taxon>
        <taxon>Krasilnikoviella</taxon>
    </lineage>
</organism>
<evidence type="ECO:0000313" key="7">
    <source>
        <dbReference type="EMBL" id="SKC80729.1"/>
    </source>
</evidence>
<dbReference type="AlphaFoldDB" id="A0A1T5LYQ7"/>
<protein>
    <submittedName>
        <fullName evidence="7">Phosphoglycerate dehydrogenase</fullName>
    </submittedName>
</protein>
<sequence length="330" mass="34352">MPHPTAPTTILTAVGDPWARSVLDPAVRDRLAAHGVVTDLATADDDALASARVLVTGWGAPTLDAALLDRLPRMELVAHAAGSVQGLVTPGVWARGIRVTSAAHANARAVADFTVSMVHLAVKNVLRLGLTAARTHTVPGRDGIRGLDGSVVGLVGFGLIARLVAETLRPLDVRVLAHDPYYDAAEARRAGVELVGLADVLTASDVVSVHAPLTDGTRGMLGAAELGRLAPSATLVNTARGGLLDHDALARTLAARDDLFAVLDVTDPEPLPAGHPLLALDNVFLTPHVAGSLGTEEARLGRAAAEEVDRWAAGEPLRHETRPEQLPFTA</sequence>